<protein>
    <submittedName>
        <fullName evidence="1">Uncharacterized protein</fullName>
    </submittedName>
</protein>
<evidence type="ECO:0000313" key="1">
    <source>
        <dbReference type="EMBL" id="KAJ3560174.1"/>
    </source>
</evidence>
<dbReference type="EMBL" id="JANIEX010001223">
    <property type="protein sequence ID" value="KAJ3560174.1"/>
    <property type="molecule type" value="Genomic_DNA"/>
</dbReference>
<sequence>MAALPKRPECTEDYCEFVNQRTFRLYSGLFHGGRWLEESEKEWVKGSIVVLWPKIVELAKKKQRVGTLAGLIVRGKHPSEGDKEGAEHATIRLYDRFYQCFGTIHVACGLPGEIAIFSSETRRFERLPMRQVFEVEVTVDFDDRHVKNWCYNVHYEIEYDGGWTLPLTRLLTPNDISKKSEML</sequence>
<dbReference type="Proteomes" id="UP001213000">
    <property type="component" value="Unassembled WGS sequence"/>
</dbReference>
<keyword evidence="2" id="KW-1185">Reference proteome</keyword>
<reference evidence="1" key="1">
    <citation type="submission" date="2022-07" db="EMBL/GenBank/DDBJ databases">
        <title>Genome Sequence of Leucocoprinus birnbaumii.</title>
        <authorList>
            <person name="Buettner E."/>
        </authorList>
    </citation>
    <scope>NUCLEOTIDE SEQUENCE</scope>
    <source>
        <strain evidence="1">VT141</strain>
    </source>
</reference>
<dbReference type="AlphaFoldDB" id="A0AAD5VI59"/>
<accession>A0AAD5VI59</accession>
<organism evidence="1 2">
    <name type="scientific">Leucocoprinus birnbaumii</name>
    <dbReference type="NCBI Taxonomy" id="56174"/>
    <lineage>
        <taxon>Eukaryota</taxon>
        <taxon>Fungi</taxon>
        <taxon>Dikarya</taxon>
        <taxon>Basidiomycota</taxon>
        <taxon>Agaricomycotina</taxon>
        <taxon>Agaricomycetes</taxon>
        <taxon>Agaricomycetidae</taxon>
        <taxon>Agaricales</taxon>
        <taxon>Agaricineae</taxon>
        <taxon>Agaricaceae</taxon>
        <taxon>Leucocoprinus</taxon>
    </lineage>
</organism>
<evidence type="ECO:0000313" key="2">
    <source>
        <dbReference type="Proteomes" id="UP001213000"/>
    </source>
</evidence>
<name>A0AAD5VI59_9AGAR</name>
<gene>
    <name evidence="1" type="ORF">NP233_g11009</name>
</gene>
<proteinExistence type="predicted"/>
<comment type="caution">
    <text evidence="1">The sequence shown here is derived from an EMBL/GenBank/DDBJ whole genome shotgun (WGS) entry which is preliminary data.</text>
</comment>